<protein>
    <submittedName>
        <fullName evidence="2">Uncharacterized protein</fullName>
    </submittedName>
</protein>
<proteinExistence type="predicted"/>
<evidence type="ECO:0000313" key="3">
    <source>
        <dbReference type="Proteomes" id="UP000277300"/>
    </source>
</evidence>
<comment type="caution">
    <text evidence="2">The sequence shown here is derived from an EMBL/GenBank/DDBJ whole genome shotgun (WGS) entry which is preliminary data.</text>
</comment>
<evidence type="ECO:0000313" key="4">
    <source>
        <dbReference type="Proteomes" id="UP000284657"/>
    </source>
</evidence>
<name>A0A3F2RK75_9STRA</name>
<evidence type="ECO:0000313" key="2">
    <source>
        <dbReference type="EMBL" id="RLN58845.1"/>
    </source>
</evidence>
<dbReference type="EMBL" id="MBAD02002004">
    <property type="protein sequence ID" value="RLN50572.1"/>
    <property type="molecule type" value="Genomic_DNA"/>
</dbReference>
<organism evidence="2 3">
    <name type="scientific">Phytophthora kernoviae</name>
    <dbReference type="NCBI Taxonomy" id="325452"/>
    <lineage>
        <taxon>Eukaryota</taxon>
        <taxon>Sar</taxon>
        <taxon>Stramenopiles</taxon>
        <taxon>Oomycota</taxon>
        <taxon>Peronosporomycetes</taxon>
        <taxon>Peronosporales</taxon>
        <taxon>Peronosporaceae</taxon>
        <taxon>Phytophthora</taxon>
    </lineage>
</organism>
<dbReference type="AlphaFoldDB" id="A0A3F2RK75"/>
<evidence type="ECO:0000313" key="1">
    <source>
        <dbReference type="EMBL" id="RLN50572.1"/>
    </source>
</evidence>
<dbReference type="EMBL" id="MBDO02000245">
    <property type="protein sequence ID" value="RLN58845.1"/>
    <property type="molecule type" value="Genomic_DNA"/>
</dbReference>
<dbReference type="Proteomes" id="UP000277300">
    <property type="component" value="Unassembled WGS sequence"/>
</dbReference>
<reference evidence="3 4" key="1">
    <citation type="submission" date="2018-07" db="EMBL/GenBank/DDBJ databases">
        <title>Genome sequencing of oomycete isolates from Chile give support for New Zealand origin for Phytophthora kernoviae and make available the first Nothophytophthora sp. genome.</title>
        <authorList>
            <person name="Studholme D.J."/>
            <person name="Sanfuentes E."/>
            <person name="Panda P."/>
            <person name="Hill R."/>
            <person name="Sambles C."/>
            <person name="Grant M."/>
            <person name="Williams N.M."/>
            <person name="Mcdougal R.L."/>
        </authorList>
    </citation>
    <scope>NUCLEOTIDE SEQUENCE [LARGE SCALE GENOMIC DNA]</scope>
    <source>
        <strain evidence="2">Chile6</strain>
        <strain evidence="1">Chile7</strain>
    </source>
</reference>
<gene>
    <name evidence="1" type="ORF">BBJ29_003999</name>
    <name evidence="2" type="ORF">BBP00_00006790</name>
</gene>
<sequence length="333" mass="36540">MQTAVSDESDAATFITILNETSSTGEMTQQLYVAGYTWGYLDEGGHALNGFGHYGGRDVALAKISLDGDKLWMRQFGTTANDFVYGVSLDGNFNTLLLSGGCETNQLDETVEVDVADILETRTQAKGVSDYESQLMDPEPRTSTQQRKYDFAVSLNSGGDILDYAMDGGVTLTPRRQRVREGGLVAEYAVVLNRQPLVDVVVQAEDVRLLDPSGEPVHQLMFLTSQRVLFTPANWNREQYVRVKAVDDALAEGRHYAVVTHFVSSADPNFDGTETPFLSGRNVTVQIDDNDRAGISLSRQHVFVAEGGGRGRAAAWKPNGRSTRIADIRDFGR</sequence>
<dbReference type="OrthoDB" id="167314at2759"/>
<accession>A0A3F2RK75</accession>
<dbReference type="Proteomes" id="UP000284657">
    <property type="component" value="Unassembled WGS sequence"/>
</dbReference>